<dbReference type="Pfam" id="PF08395">
    <property type="entry name" value="7tm_7"/>
    <property type="match status" value="1"/>
</dbReference>
<evidence type="ECO:0000256" key="1">
    <source>
        <dbReference type="ARBA" id="ARBA00004651"/>
    </source>
</evidence>
<feature type="transmembrane region" description="Helical" evidence="8">
    <location>
        <begin position="163"/>
        <end position="183"/>
    </location>
</feature>
<dbReference type="GO" id="GO:0007165">
    <property type="term" value="P:signal transduction"/>
    <property type="evidence" value="ECO:0007669"/>
    <property type="project" value="UniProtKB-KW"/>
</dbReference>
<dbReference type="GO" id="GO:0005886">
    <property type="term" value="C:plasma membrane"/>
    <property type="evidence" value="ECO:0007669"/>
    <property type="project" value="UniProtKB-SubCell"/>
</dbReference>
<evidence type="ECO:0000256" key="8">
    <source>
        <dbReference type="RuleBase" id="RU363108"/>
    </source>
</evidence>
<organism evidence="9 10">
    <name type="scientific">Culex quinquefasciatus</name>
    <name type="common">Southern house mosquito</name>
    <name type="synonym">Culex pungens</name>
    <dbReference type="NCBI Taxonomy" id="7176"/>
    <lineage>
        <taxon>Eukaryota</taxon>
        <taxon>Metazoa</taxon>
        <taxon>Ecdysozoa</taxon>
        <taxon>Arthropoda</taxon>
        <taxon>Hexapoda</taxon>
        <taxon>Insecta</taxon>
        <taxon>Pterygota</taxon>
        <taxon>Neoptera</taxon>
        <taxon>Endopterygota</taxon>
        <taxon>Diptera</taxon>
        <taxon>Nematocera</taxon>
        <taxon>Culicoidea</taxon>
        <taxon>Culicidae</taxon>
        <taxon>Culicinae</taxon>
        <taxon>Culicini</taxon>
        <taxon>Culex</taxon>
        <taxon>Culex</taxon>
    </lineage>
</organism>
<feature type="transmembrane region" description="Helical" evidence="8">
    <location>
        <begin position="253"/>
        <end position="275"/>
    </location>
</feature>
<keyword evidence="2 8" id="KW-1003">Cell membrane</keyword>
<dbReference type="GO" id="GO:0008049">
    <property type="term" value="P:male courtship behavior"/>
    <property type="evidence" value="ECO:0007669"/>
    <property type="project" value="TreeGrafter"/>
</dbReference>
<feature type="transmembrane region" description="Helical" evidence="8">
    <location>
        <begin position="61"/>
        <end position="83"/>
    </location>
</feature>
<evidence type="ECO:0000256" key="7">
    <source>
        <dbReference type="ARBA" id="ARBA00023224"/>
    </source>
</evidence>
<evidence type="ECO:0000256" key="3">
    <source>
        <dbReference type="ARBA" id="ARBA00022692"/>
    </source>
</evidence>
<name>A0A1S4KJQ0_CULQU</name>
<dbReference type="Proteomes" id="UP000002320">
    <property type="component" value="Unassembled WGS sequence"/>
</dbReference>
<dbReference type="EnsemblMetazoa" id="CPIJ039856-RH">
    <property type="protein sequence ID" value="CPIJ039856-PH"/>
    <property type="gene ID" value="CPIJ039856"/>
</dbReference>
<dbReference type="PANTHER" id="PTHR21143:SF133">
    <property type="entry name" value="GUSTATORY AND PHEROMONE RECEPTOR 32A-RELATED"/>
    <property type="match status" value="1"/>
</dbReference>
<keyword evidence="3 8" id="KW-0812">Transmembrane</keyword>
<dbReference type="GO" id="GO:0007635">
    <property type="term" value="P:chemosensory behavior"/>
    <property type="evidence" value="ECO:0007669"/>
    <property type="project" value="TreeGrafter"/>
</dbReference>
<keyword evidence="10" id="KW-1185">Reference proteome</keyword>
<keyword evidence="4 8" id="KW-1133">Transmembrane helix</keyword>
<evidence type="ECO:0000256" key="5">
    <source>
        <dbReference type="ARBA" id="ARBA00023136"/>
    </source>
</evidence>
<dbReference type="PANTHER" id="PTHR21143">
    <property type="entry name" value="INVERTEBRATE GUSTATORY RECEPTOR"/>
    <property type="match status" value="1"/>
</dbReference>
<comment type="function">
    <text evidence="8">Gustatory receptor which mediates acceptance or avoidance behavior, depending on its substrates.</text>
</comment>
<dbReference type="AlphaFoldDB" id="A0A1S4KJQ0"/>
<protein>
    <recommendedName>
        <fullName evidence="8">Gustatory receptor</fullName>
    </recommendedName>
</protein>
<feature type="transmembrane region" description="Helical" evidence="8">
    <location>
        <begin position="116"/>
        <end position="143"/>
    </location>
</feature>
<accession>A0A1S4KJQ0</accession>
<evidence type="ECO:0000256" key="6">
    <source>
        <dbReference type="ARBA" id="ARBA00023170"/>
    </source>
</evidence>
<feature type="transmembrane region" description="Helical" evidence="8">
    <location>
        <begin position="218"/>
        <end position="241"/>
    </location>
</feature>
<feature type="transmembrane region" description="Helical" evidence="8">
    <location>
        <begin position="37"/>
        <end position="55"/>
    </location>
</feature>
<evidence type="ECO:0000313" key="10">
    <source>
        <dbReference type="Proteomes" id="UP000002320"/>
    </source>
</evidence>
<sequence>MRRFRFFRVFKLLLMCNMEYDAVRGEMVQAGTFRSPVAVALYFGFILHYITQYSYSDAGSFVANFSVIGNYVITNLTILLLVVEQFLRRRKWLTLGRLMLSYVTCRNELFKEIPTFNLGLVLILLQITTVVGSYTLLFVLQLLKHAANSNFLETIASLITSMANVYVNISLVFVQFFAHFVCWEMQQLTLHLKTCPIGSLLDASDRLVKIKRAIAETLGVRLLLALFHLLVKVSFFGYLGLVYCADRRVSGNFWFEVIHVMATVLINNSAVLLGVSYSFDCVERKEQEFKNAIKSLQYEATEEHSEDYLNFLDLINLKLMTESPKITACGLFTVNLQVFYNVFAAIVTYIMILFQFRDFEK</sequence>
<dbReference type="GO" id="GO:0043025">
    <property type="term" value="C:neuronal cell body"/>
    <property type="evidence" value="ECO:0007669"/>
    <property type="project" value="TreeGrafter"/>
</dbReference>
<evidence type="ECO:0000256" key="4">
    <source>
        <dbReference type="ARBA" id="ARBA00022989"/>
    </source>
</evidence>
<feature type="transmembrane region" description="Helical" evidence="8">
    <location>
        <begin position="338"/>
        <end position="356"/>
    </location>
</feature>
<proteinExistence type="inferred from homology"/>
<dbReference type="InterPro" id="IPR013604">
    <property type="entry name" value="7TM_chemorcpt"/>
</dbReference>
<dbReference type="VEuPathDB" id="VectorBase:CQUJHB020314"/>
<comment type="subcellular location">
    <subcellularLocation>
        <location evidence="1 8">Cell membrane</location>
        <topology evidence="1 8">Multi-pass membrane protein</topology>
    </subcellularLocation>
</comment>
<keyword evidence="5 8" id="KW-0472">Membrane</keyword>
<comment type="similarity">
    <text evidence="8">Belongs to the insect chemoreceptor superfamily. Gustatory receptor (GR) family.</text>
</comment>
<dbReference type="GO" id="GO:0050909">
    <property type="term" value="P:sensory perception of taste"/>
    <property type="evidence" value="ECO:0007669"/>
    <property type="project" value="InterPro"/>
</dbReference>
<reference evidence="9" key="1">
    <citation type="submission" date="2020-05" db="UniProtKB">
        <authorList>
            <consortium name="EnsemblMetazoa"/>
        </authorList>
    </citation>
    <scope>IDENTIFICATION</scope>
    <source>
        <strain evidence="9">JHB</strain>
    </source>
</reference>
<evidence type="ECO:0000313" key="9">
    <source>
        <dbReference type="EnsemblMetazoa" id="CPIJ039856-PH"/>
    </source>
</evidence>
<dbReference type="VEuPathDB" id="VectorBase:CPIJ039856"/>
<dbReference type="GO" id="GO:0030425">
    <property type="term" value="C:dendrite"/>
    <property type="evidence" value="ECO:0007669"/>
    <property type="project" value="TreeGrafter"/>
</dbReference>
<evidence type="ECO:0000256" key="2">
    <source>
        <dbReference type="ARBA" id="ARBA00022475"/>
    </source>
</evidence>
<keyword evidence="7 8" id="KW-0807">Transducer</keyword>
<keyword evidence="6 8" id="KW-0675">Receptor</keyword>
<dbReference type="OrthoDB" id="7762783at2759"/>
<dbReference type="GO" id="GO:0030424">
    <property type="term" value="C:axon"/>
    <property type="evidence" value="ECO:0007669"/>
    <property type="project" value="TreeGrafter"/>
</dbReference>